<dbReference type="STRING" id="1314781.A0A165N755"/>
<proteinExistence type="predicted"/>
<dbReference type="Gene3D" id="3.90.550.10">
    <property type="entry name" value="Spore Coat Polysaccharide Biosynthesis Protein SpsA, Chain A"/>
    <property type="match status" value="1"/>
</dbReference>
<reference evidence="1 2" key="1">
    <citation type="journal article" date="2016" name="Mol. Biol. Evol.">
        <title>Comparative Genomics of Early-Diverging Mushroom-Forming Fungi Provides Insights into the Origins of Lignocellulose Decay Capabilities.</title>
        <authorList>
            <person name="Nagy L.G."/>
            <person name="Riley R."/>
            <person name="Tritt A."/>
            <person name="Adam C."/>
            <person name="Daum C."/>
            <person name="Floudas D."/>
            <person name="Sun H."/>
            <person name="Yadav J.S."/>
            <person name="Pangilinan J."/>
            <person name="Larsson K.H."/>
            <person name="Matsuura K."/>
            <person name="Barry K."/>
            <person name="Labutti K."/>
            <person name="Kuo R."/>
            <person name="Ohm R.A."/>
            <person name="Bhattacharya S.S."/>
            <person name="Shirouzu T."/>
            <person name="Yoshinaga Y."/>
            <person name="Martin F.M."/>
            <person name="Grigoriev I.V."/>
            <person name="Hibbett D.S."/>
        </authorList>
    </citation>
    <scope>NUCLEOTIDE SEQUENCE [LARGE SCALE GENOMIC DNA]</scope>
    <source>
        <strain evidence="1 2">HHB12029</strain>
    </source>
</reference>
<evidence type="ECO:0000313" key="1">
    <source>
        <dbReference type="EMBL" id="KZW00319.1"/>
    </source>
</evidence>
<name>A0A165N755_EXIGL</name>
<dbReference type="Proteomes" id="UP000077266">
    <property type="component" value="Unassembled WGS sequence"/>
</dbReference>
<evidence type="ECO:0008006" key="3">
    <source>
        <dbReference type="Google" id="ProtNLM"/>
    </source>
</evidence>
<keyword evidence="2" id="KW-1185">Reference proteome</keyword>
<protein>
    <recommendedName>
        <fullName evidence="3">Nucleotide-diphospho-sugar transferase domain-containing protein</fullName>
    </recommendedName>
</protein>
<accession>A0A165N755</accession>
<dbReference type="OrthoDB" id="411524at2759"/>
<dbReference type="InterPro" id="IPR029044">
    <property type="entry name" value="Nucleotide-diphossugar_trans"/>
</dbReference>
<dbReference type="InParanoid" id="A0A165N755"/>
<sequence>MRELAFTPPSRKVIAGIAAVFISLFLINASVQGPSVHELVSSATSPLSFPSFFSGSSGSSQDGELEKIAIVMVMFGLGSAQEGQHMVKSILMRASRPVDIHIVCSADAMTFLQSRLDLVKRPAHDVYVQFYVVGADMIKERAKRAGTGSIYHAGPGGLVKMFLHEIVLIPQAVYVDTDAFFAVDPYILWSYLTNMTSTTEILIAFPHAGPTVSGPSLICSCVMAMNFEEMRNQWFMPSTLVPGTEKTGLANLETYAMQKMNPKEPPYGDQGILYAVWRRFPERFWRLSRAWDITGCQGGQFYSMGLAGEAVGADAISLEAESKSQKLGSEKDDAIEGAIFPGIIHYNCMGGEESVFEMQKLMVRHDWGPMLLSVVRYKWVWLNTGTATLRTHVVQENEIRFYDELHAATLRK</sequence>
<dbReference type="EMBL" id="KV425902">
    <property type="protein sequence ID" value="KZW00319.1"/>
    <property type="molecule type" value="Genomic_DNA"/>
</dbReference>
<dbReference type="SUPFAM" id="SSF53448">
    <property type="entry name" value="Nucleotide-diphospho-sugar transferases"/>
    <property type="match status" value="1"/>
</dbReference>
<organism evidence="1 2">
    <name type="scientific">Exidia glandulosa HHB12029</name>
    <dbReference type="NCBI Taxonomy" id="1314781"/>
    <lineage>
        <taxon>Eukaryota</taxon>
        <taxon>Fungi</taxon>
        <taxon>Dikarya</taxon>
        <taxon>Basidiomycota</taxon>
        <taxon>Agaricomycotina</taxon>
        <taxon>Agaricomycetes</taxon>
        <taxon>Auriculariales</taxon>
        <taxon>Exidiaceae</taxon>
        <taxon>Exidia</taxon>
    </lineage>
</organism>
<gene>
    <name evidence="1" type="ORF">EXIGLDRAFT_830966</name>
</gene>
<evidence type="ECO:0000313" key="2">
    <source>
        <dbReference type="Proteomes" id="UP000077266"/>
    </source>
</evidence>
<dbReference type="AlphaFoldDB" id="A0A165N755"/>